<protein>
    <recommendedName>
        <fullName evidence="4">tRNA/rRNA methyltransferase SpoU type domain-containing protein</fullName>
    </recommendedName>
</protein>
<dbReference type="GO" id="GO:0006396">
    <property type="term" value="P:RNA processing"/>
    <property type="evidence" value="ECO:0007669"/>
    <property type="project" value="InterPro"/>
</dbReference>
<accession>U6LG41</accession>
<gene>
    <name evidence="5" type="ORF">EBH_0025700</name>
</gene>
<reference evidence="5" key="2">
    <citation type="submission" date="2013-10" db="EMBL/GenBank/DDBJ databases">
        <authorList>
            <person name="Aslett M."/>
        </authorList>
    </citation>
    <scope>NUCLEOTIDE SEQUENCE [LARGE SCALE GENOMIC DNA]</scope>
    <source>
        <strain evidence="5">Houghton</strain>
    </source>
</reference>
<dbReference type="PANTHER" id="PTHR43191">
    <property type="entry name" value="RRNA METHYLTRANSFERASE 3"/>
    <property type="match status" value="1"/>
</dbReference>
<sequence length="366" mass="40396">MNSNFPASHTLNSKKEEQTLHSGTTKGGNPPIDAADHRERLERRLQAQLRDGSRSRNVKRIEDPLAKHLLRVAGNPAYRDLRQSVIVSGKTLVCELLRNFPCRRLAVAGLHSYDDGCVAEMRMPEQAESFGDMRLLLCLGNIPASIGRTTKDQTQWEFSSSPDFLDAGTVGTLLRTAAALQWQGAWILPSCPDIFNPLTIRASQGALFWLPYRRGSVKELIELCKAKDLAICVPHEEGIPVQTAGIFEKREKRGVCLVLDSNLIDAAEVHRESQPSELATSEVESSDEFAAAMSSNEPKRGRRAEAGKYGFKPDVFLSLGSDVAPEGSMPLMHPITSASLLLYHMKNSHFPSLRGSPYLFSVKQTS</sequence>
<evidence type="ECO:0000256" key="2">
    <source>
        <dbReference type="ARBA" id="ARBA00022679"/>
    </source>
</evidence>
<evidence type="ECO:0000256" key="1">
    <source>
        <dbReference type="ARBA" id="ARBA00022603"/>
    </source>
</evidence>
<dbReference type="VEuPathDB" id="ToxoDB:EBH_0025700"/>
<dbReference type="SUPFAM" id="SSF75217">
    <property type="entry name" value="alpha/beta knot"/>
    <property type="match status" value="1"/>
</dbReference>
<dbReference type="AlphaFoldDB" id="U6LG41"/>
<evidence type="ECO:0000259" key="4">
    <source>
        <dbReference type="Pfam" id="PF00588"/>
    </source>
</evidence>
<feature type="domain" description="tRNA/rRNA methyltransferase SpoU type" evidence="4">
    <location>
        <begin position="167"/>
        <end position="259"/>
    </location>
</feature>
<evidence type="ECO:0000256" key="3">
    <source>
        <dbReference type="SAM" id="MobiDB-lite"/>
    </source>
</evidence>
<feature type="compositionally biased region" description="Polar residues" evidence="3">
    <location>
        <begin position="1"/>
        <end position="11"/>
    </location>
</feature>
<evidence type="ECO:0000313" key="6">
    <source>
        <dbReference type="Proteomes" id="UP000030750"/>
    </source>
</evidence>
<reference evidence="5" key="1">
    <citation type="submission" date="2013-10" db="EMBL/GenBank/DDBJ databases">
        <title>Genomic analysis of the causative agents of coccidiosis in chickens.</title>
        <authorList>
            <person name="Reid A.J."/>
            <person name="Blake D."/>
            <person name="Billington K."/>
            <person name="Browne H."/>
            <person name="Dunn M."/>
            <person name="Hung S."/>
            <person name="Kawahara F."/>
            <person name="Miranda-Saavedra D."/>
            <person name="Mourier T."/>
            <person name="Nagra H."/>
            <person name="Otto T.D."/>
            <person name="Rawlings N."/>
            <person name="Sanchez A."/>
            <person name="Sanders M."/>
            <person name="Subramaniam C."/>
            <person name="Tay Y."/>
            <person name="Dear P."/>
            <person name="Doerig C."/>
            <person name="Gruber A."/>
            <person name="Parkinson J."/>
            <person name="Shirley M."/>
            <person name="Wan K.L."/>
            <person name="Berriman M."/>
            <person name="Tomley F."/>
            <person name="Pain A."/>
        </authorList>
    </citation>
    <scope>NUCLEOTIDE SEQUENCE [LARGE SCALE GENOMIC DNA]</scope>
    <source>
        <strain evidence="5">Houghton</strain>
    </source>
</reference>
<dbReference type="InterPro" id="IPR001537">
    <property type="entry name" value="SpoU_MeTrfase"/>
</dbReference>
<dbReference type="InterPro" id="IPR051259">
    <property type="entry name" value="rRNA_Methyltransferase"/>
</dbReference>
<dbReference type="PANTHER" id="PTHR43191:SF2">
    <property type="entry name" value="RRNA METHYLTRANSFERASE 3, MITOCHONDRIAL"/>
    <property type="match status" value="1"/>
</dbReference>
<dbReference type="GO" id="GO:0008173">
    <property type="term" value="F:RNA methyltransferase activity"/>
    <property type="evidence" value="ECO:0007669"/>
    <property type="project" value="InterPro"/>
</dbReference>
<keyword evidence="6" id="KW-1185">Reference proteome</keyword>
<dbReference type="Proteomes" id="UP000030750">
    <property type="component" value="Unassembled WGS sequence"/>
</dbReference>
<proteinExistence type="predicted"/>
<feature type="region of interest" description="Disordered" evidence="3">
    <location>
        <begin position="273"/>
        <end position="303"/>
    </location>
</feature>
<feature type="region of interest" description="Disordered" evidence="3">
    <location>
        <begin position="1"/>
        <end position="36"/>
    </location>
</feature>
<organism evidence="5 6">
    <name type="scientific">Eimeria brunetti</name>
    <dbReference type="NCBI Taxonomy" id="51314"/>
    <lineage>
        <taxon>Eukaryota</taxon>
        <taxon>Sar</taxon>
        <taxon>Alveolata</taxon>
        <taxon>Apicomplexa</taxon>
        <taxon>Conoidasida</taxon>
        <taxon>Coccidia</taxon>
        <taxon>Eucoccidiorida</taxon>
        <taxon>Eimeriorina</taxon>
        <taxon>Eimeriidae</taxon>
        <taxon>Eimeria</taxon>
    </lineage>
</organism>
<evidence type="ECO:0000313" key="5">
    <source>
        <dbReference type="EMBL" id="CDJ49362.1"/>
    </source>
</evidence>
<dbReference type="GO" id="GO:0032259">
    <property type="term" value="P:methylation"/>
    <property type="evidence" value="ECO:0007669"/>
    <property type="project" value="UniProtKB-KW"/>
</dbReference>
<dbReference type="GO" id="GO:0003723">
    <property type="term" value="F:RNA binding"/>
    <property type="evidence" value="ECO:0007669"/>
    <property type="project" value="InterPro"/>
</dbReference>
<dbReference type="Pfam" id="PF00588">
    <property type="entry name" value="SpoU_methylase"/>
    <property type="match status" value="1"/>
</dbReference>
<dbReference type="InterPro" id="IPR029026">
    <property type="entry name" value="tRNA_m1G_MTases_N"/>
</dbReference>
<dbReference type="OrthoDB" id="270651at2759"/>
<dbReference type="EMBL" id="HG711635">
    <property type="protein sequence ID" value="CDJ49362.1"/>
    <property type="molecule type" value="Genomic_DNA"/>
</dbReference>
<name>U6LG41_9EIME</name>
<keyword evidence="2" id="KW-0808">Transferase</keyword>
<dbReference type="Gene3D" id="3.40.1280.10">
    <property type="match status" value="1"/>
</dbReference>
<dbReference type="InterPro" id="IPR029028">
    <property type="entry name" value="Alpha/beta_knot_MTases"/>
</dbReference>
<keyword evidence="1" id="KW-0489">Methyltransferase</keyword>